<organism evidence="2 3">
    <name type="scientific">Labrys wisconsinensis</name>
    <dbReference type="NCBI Taxonomy" id="425677"/>
    <lineage>
        <taxon>Bacteria</taxon>
        <taxon>Pseudomonadati</taxon>
        <taxon>Pseudomonadota</taxon>
        <taxon>Alphaproteobacteria</taxon>
        <taxon>Hyphomicrobiales</taxon>
        <taxon>Xanthobacteraceae</taxon>
        <taxon>Labrys</taxon>
    </lineage>
</organism>
<dbReference type="Pfam" id="PF13400">
    <property type="entry name" value="Tad"/>
    <property type="match status" value="1"/>
</dbReference>
<comment type="caution">
    <text evidence="2">The sequence shown here is derived from an EMBL/GenBank/DDBJ whole genome shotgun (WGS) entry which is preliminary data.</text>
</comment>
<dbReference type="RefSeq" id="WP_307282067.1">
    <property type="nucleotide sequence ID" value="NZ_JAUSVX010000017.1"/>
</dbReference>
<dbReference type="InterPro" id="IPR036465">
    <property type="entry name" value="vWFA_dom_sf"/>
</dbReference>
<proteinExistence type="predicted"/>
<feature type="domain" description="VWFA" evidence="1">
    <location>
        <begin position="150"/>
        <end position="431"/>
    </location>
</feature>
<reference evidence="2 3" key="1">
    <citation type="submission" date="2023-07" db="EMBL/GenBank/DDBJ databases">
        <title>Genomic Encyclopedia of Type Strains, Phase IV (KMG-IV): sequencing the most valuable type-strain genomes for metagenomic binning, comparative biology and taxonomic classification.</title>
        <authorList>
            <person name="Goeker M."/>
        </authorList>
    </citation>
    <scope>NUCLEOTIDE SEQUENCE [LARGE SCALE GENOMIC DNA]</scope>
    <source>
        <strain evidence="2 3">DSM 19619</strain>
    </source>
</reference>
<dbReference type="Gene3D" id="3.40.50.410">
    <property type="entry name" value="von Willebrand factor, type A domain"/>
    <property type="match status" value="1"/>
</dbReference>
<evidence type="ECO:0000313" key="3">
    <source>
        <dbReference type="Proteomes" id="UP001242480"/>
    </source>
</evidence>
<evidence type="ECO:0000259" key="1">
    <source>
        <dbReference type="PROSITE" id="PS50234"/>
    </source>
</evidence>
<dbReference type="SUPFAM" id="SSF53300">
    <property type="entry name" value="vWA-like"/>
    <property type="match status" value="1"/>
</dbReference>
<dbReference type="InterPro" id="IPR002035">
    <property type="entry name" value="VWF_A"/>
</dbReference>
<protein>
    <submittedName>
        <fullName evidence="2">Flp pilus assembly protein TadG</fullName>
    </submittedName>
</protein>
<dbReference type="InterPro" id="IPR028087">
    <property type="entry name" value="Tad_N"/>
</dbReference>
<sequence length="442" mass="47237">MIVSSIFDRLGSRIRQFPAAREGNAMMLFGFMLLPLIAAAGSAVDYGRASSARTEMQAALDLAALAVSRDAKNLSAAQINSKAKAYFDSMFQYKGVSGVTVTTTYTTSGVSQLTMNARGFVKTDFMGLFGHDRIEIGTDTTTKWGTKRLRVAMVLDNTGSMNDDGKLPALKSAALGMLSKLKSLAKTDGDVYVSLVPFAKTVNSGITRSDSPFLRWDVWDAGSVCTDGVSADERSCRRAGKSWERGSLHRDLWKGCVTDRDQDYDVGAAAATQANTSTQFPRAYLCPTAVQGLTSALDSTAWNALTSQVTNMVAGGNTNQTIGLQWGYQSLAGASPLSAPAKDANYEYASYIILLTDGLNTENRWSTSRSTIDQRTEKLCTNVKSAGVTLFTVQVNTGGDPTSAMLQRCASNGGFFLVTSAGGIDSAFDQIFGVMSDLRLSS</sequence>
<evidence type="ECO:0000313" key="2">
    <source>
        <dbReference type="EMBL" id="MDQ0473575.1"/>
    </source>
</evidence>
<dbReference type="Proteomes" id="UP001242480">
    <property type="component" value="Unassembled WGS sequence"/>
</dbReference>
<dbReference type="EMBL" id="JAUSVX010000017">
    <property type="protein sequence ID" value="MDQ0473575.1"/>
    <property type="molecule type" value="Genomic_DNA"/>
</dbReference>
<keyword evidence="3" id="KW-1185">Reference proteome</keyword>
<accession>A0ABU0JH00</accession>
<name>A0ABU0JH00_9HYPH</name>
<gene>
    <name evidence="2" type="ORF">QO011_006611</name>
</gene>
<dbReference type="PROSITE" id="PS50234">
    <property type="entry name" value="VWFA"/>
    <property type="match status" value="1"/>
</dbReference>